<dbReference type="PROSITE" id="PS50800">
    <property type="entry name" value="SAP"/>
    <property type="match status" value="1"/>
</dbReference>
<feature type="compositionally biased region" description="Low complexity" evidence="1">
    <location>
        <begin position="172"/>
        <end position="182"/>
    </location>
</feature>
<evidence type="ECO:0000313" key="3">
    <source>
        <dbReference type="EMBL" id="WIA15883.1"/>
    </source>
</evidence>
<evidence type="ECO:0000259" key="2">
    <source>
        <dbReference type="PROSITE" id="PS50800"/>
    </source>
</evidence>
<sequence length="365" mass="40337">MEQLRDEMEEMRVELAALTRKELQSLAKQEGIRANGRSADIIETLLQAAFPEFFPEIDERSIDDSDKQLEALVERCLRIANPGCGKTELVHALARDMGANLLYIPAGDLLKSCQEQGQRLLRAVMRVARRVSPCVVCFDDAHRSFPAGSRSPSQQRMLVELTVQLQQLADMQQQLQERQQQRGSGGGSAADAPGLISPASKGPRPAWGAVQGGKQQQKPEEQVQRQNSAKQQQPSYASLGGPVVVVFASRHPEALDPSLLGLLQLRLLLDLPAGESREELLLSWLMEKEAAVGVNDVEQLARDTEGFSCSDLLQLCTEAAMRPLQEQRARRAICMRDFEAAFLKVTPSVPPQRRAQLLAWTGAQQ</sequence>
<dbReference type="Gene3D" id="3.40.50.300">
    <property type="entry name" value="P-loop containing nucleotide triphosphate hydrolases"/>
    <property type="match status" value="1"/>
</dbReference>
<organism evidence="3 4">
    <name type="scientific">Tetradesmus obliquus</name>
    <name type="common">Green alga</name>
    <name type="synonym">Acutodesmus obliquus</name>
    <dbReference type="NCBI Taxonomy" id="3088"/>
    <lineage>
        <taxon>Eukaryota</taxon>
        <taxon>Viridiplantae</taxon>
        <taxon>Chlorophyta</taxon>
        <taxon>core chlorophytes</taxon>
        <taxon>Chlorophyceae</taxon>
        <taxon>CS clade</taxon>
        <taxon>Sphaeropleales</taxon>
        <taxon>Scenedesmaceae</taxon>
        <taxon>Tetradesmus</taxon>
    </lineage>
</organism>
<dbReference type="Proteomes" id="UP001244341">
    <property type="component" value="Chromosome 7b"/>
</dbReference>
<dbReference type="InterPro" id="IPR003593">
    <property type="entry name" value="AAA+_ATPase"/>
</dbReference>
<evidence type="ECO:0000313" key="4">
    <source>
        <dbReference type="Proteomes" id="UP001244341"/>
    </source>
</evidence>
<accession>A0ABY8U344</accession>
<dbReference type="InterPro" id="IPR041569">
    <property type="entry name" value="AAA_lid_3"/>
</dbReference>
<dbReference type="Pfam" id="PF00004">
    <property type="entry name" value="AAA"/>
    <property type="match status" value="1"/>
</dbReference>
<dbReference type="InterPro" id="IPR050304">
    <property type="entry name" value="MT-severing_AAA_ATPase"/>
</dbReference>
<name>A0ABY8U344_TETOB</name>
<dbReference type="InterPro" id="IPR003959">
    <property type="entry name" value="ATPase_AAA_core"/>
</dbReference>
<reference evidence="3 4" key="1">
    <citation type="submission" date="2023-05" db="EMBL/GenBank/DDBJ databases">
        <title>A 100% complete, gapless, phased diploid assembly of the Scenedesmus obliquus UTEX 3031 genome.</title>
        <authorList>
            <person name="Biondi T.C."/>
            <person name="Hanschen E.R."/>
            <person name="Kwon T."/>
            <person name="Eng W."/>
            <person name="Kruse C.P.S."/>
            <person name="Koehler S.I."/>
            <person name="Kunde Y."/>
            <person name="Gleasner C.D."/>
            <person name="You Mak K.T."/>
            <person name="Polle J."/>
            <person name="Hovde B.T."/>
            <person name="Starkenburg S.R."/>
        </authorList>
    </citation>
    <scope>NUCLEOTIDE SEQUENCE [LARGE SCALE GENOMIC DNA]</scope>
    <source>
        <strain evidence="3 4">DOE0152z</strain>
    </source>
</reference>
<evidence type="ECO:0000256" key="1">
    <source>
        <dbReference type="SAM" id="MobiDB-lite"/>
    </source>
</evidence>
<feature type="domain" description="SAP" evidence="2">
    <location>
        <begin position="15"/>
        <end position="49"/>
    </location>
</feature>
<proteinExistence type="predicted"/>
<dbReference type="EMBL" id="CP126214">
    <property type="protein sequence ID" value="WIA15883.1"/>
    <property type="molecule type" value="Genomic_DNA"/>
</dbReference>
<dbReference type="SMART" id="SM00382">
    <property type="entry name" value="AAA"/>
    <property type="match status" value="1"/>
</dbReference>
<dbReference type="InterPro" id="IPR027417">
    <property type="entry name" value="P-loop_NTPase"/>
</dbReference>
<keyword evidence="4" id="KW-1185">Reference proteome</keyword>
<dbReference type="PANTHER" id="PTHR23074:SF83">
    <property type="entry name" value="VACUOLAR PROTEIN SORTING-ASSOCIATED PROTEIN 4A"/>
    <property type="match status" value="1"/>
</dbReference>
<dbReference type="SUPFAM" id="SSF52540">
    <property type="entry name" value="P-loop containing nucleoside triphosphate hydrolases"/>
    <property type="match status" value="1"/>
</dbReference>
<dbReference type="Pfam" id="PF17862">
    <property type="entry name" value="AAA_lid_3"/>
    <property type="match status" value="1"/>
</dbReference>
<dbReference type="InterPro" id="IPR003034">
    <property type="entry name" value="SAP_dom"/>
</dbReference>
<dbReference type="Gene3D" id="1.10.8.60">
    <property type="match status" value="1"/>
</dbReference>
<feature type="region of interest" description="Disordered" evidence="1">
    <location>
        <begin position="172"/>
        <end position="235"/>
    </location>
</feature>
<dbReference type="PANTHER" id="PTHR23074">
    <property type="entry name" value="AAA DOMAIN-CONTAINING"/>
    <property type="match status" value="1"/>
</dbReference>
<gene>
    <name evidence="3" type="ORF">OEZ85_012632</name>
</gene>
<protein>
    <recommendedName>
        <fullName evidence="2">SAP domain-containing protein</fullName>
    </recommendedName>
</protein>